<evidence type="ECO:0000256" key="6">
    <source>
        <dbReference type="ARBA" id="ARBA00023004"/>
    </source>
</evidence>
<dbReference type="GO" id="GO:0035598">
    <property type="term" value="F:tRNA (N(6)-L-threonylcarbamoyladenosine(37)-C(2))-methylthiotransferase activity"/>
    <property type="evidence" value="ECO:0007669"/>
    <property type="project" value="TreeGrafter"/>
</dbReference>
<dbReference type="InterPro" id="IPR006638">
    <property type="entry name" value="Elp3/MiaA/NifB-like_rSAM"/>
</dbReference>
<proteinExistence type="predicted"/>
<keyword evidence="3 10" id="KW-0808">Transferase</keyword>
<dbReference type="GO" id="GO:0051539">
    <property type="term" value="F:4 iron, 4 sulfur cluster binding"/>
    <property type="evidence" value="ECO:0007669"/>
    <property type="project" value="UniProtKB-KW"/>
</dbReference>
<reference evidence="10" key="1">
    <citation type="submission" date="2017-02" db="EMBL/GenBank/DDBJ databases">
        <title>Delving into the versatile metabolic prowess of the omnipresent phylum Bacteroidetes.</title>
        <authorList>
            <person name="Nobu M.K."/>
            <person name="Mei R."/>
            <person name="Narihiro T."/>
            <person name="Kuroda K."/>
            <person name="Liu W.-T."/>
        </authorList>
    </citation>
    <scope>NUCLEOTIDE SEQUENCE</scope>
    <source>
        <strain evidence="10">ADurb.Bin131</strain>
    </source>
</reference>
<dbReference type="Proteomes" id="UP000485562">
    <property type="component" value="Unassembled WGS sequence"/>
</dbReference>
<dbReference type="PROSITE" id="PS51918">
    <property type="entry name" value="RADICAL_SAM"/>
    <property type="match status" value="1"/>
</dbReference>
<evidence type="ECO:0000256" key="4">
    <source>
        <dbReference type="ARBA" id="ARBA00022691"/>
    </source>
</evidence>
<dbReference type="Gene3D" id="3.80.30.20">
    <property type="entry name" value="tm_1862 like domain"/>
    <property type="match status" value="1"/>
</dbReference>
<comment type="cofactor">
    <cofactor evidence="1">
        <name>[4Fe-4S] cluster</name>
        <dbReference type="ChEBI" id="CHEBI:49883"/>
    </cofactor>
</comment>
<dbReference type="PROSITE" id="PS01278">
    <property type="entry name" value="MTTASE_RADICAL"/>
    <property type="match status" value="1"/>
</dbReference>
<dbReference type="SFLD" id="SFLDS00029">
    <property type="entry name" value="Radical_SAM"/>
    <property type="match status" value="1"/>
</dbReference>
<gene>
    <name evidence="10" type="primary">mtaB</name>
    <name evidence="10" type="ORF">BWX89_00528</name>
</gene>
<dbReference type="InterPro" id="IPR013848">
    <property type="entry name" value="Methylthiotransferase_N"/>
</dbReference>
<evidence type="ECO:0000259" key="9">
    <source>
        <dbReference type="PROSITE" id="PS51918"/>
    </source>
</evidence>
<dbReference type="GO" id="GO:0046872">
    <property type="term" value="F:metal ion binding"/>
    <property type="evidence" value="ECO:0007669"/>
    <property type="project" value="UniProtKB-KW"/>
</dbReference>
<dbReference type="CDD" id="cd01335">
    <property type="entry name" value="Radical_SAM"/>
    <property type="match status" value="1"/>
</dbReference>
<evidence type="ECO:0000256" key="5">
    <source>
        <dbReference type="ARBA" id="ARBA00022723"/>
    </source>
</evidence>
<evidence type="ECO:0000313" key="10">
    <source>
        <dbReference type="EMBL" id="OQB74449.1"/>
    </source>
</evidence>
<dbReference type="SMART" id="SM00729">
    <property type="entry name" value="Elp3"/>
    <property type="match status" value="1"/>
</dbReference>
<dbReference type="Gene3D" id="3.40.50.12160">
    <property type="entry name" value="Methylthiotransferase, N-terminal domain"/>
    <property type="match status" value="1"/>
</dbReference>
<evidence type="ECO:0000256" key="1">
    <source>
        <dbReference type="ARBA" id="ARBA00001966"/>
    </source>
</evidence>
<dbReference type="InterPro" id="IPR023404">
    <property type="entry name" value="rSAM_horseshoe"/>
</dbReference>
<keyword evidence="4" id="KW-0949">S-adenosyl-L-methionine</keyword>
<comment type="caution">
    <text evidence="10">The sequence shown here is derived from an EMBL/GenBank/DDBJ whole genome shotgun (WGS) entry which is preliminary data.</text>
</comment>
<keyword evidence="2" id="KW-0004">4Fe-4S</keyword>
<keyword evidence="6" id="KW-0408">Iron</keyword>
<evidence type="ECO:0000256" key="2">
    <source>
        <dbReference type="ARBA" id="ARBA00022485"/>
    </source>
</evidence>
<dbReference type="Pfam" id="PF04055">
    <property type="entry name" value="Radical_SAM"/>
    <property type="match status" value="1"/>
</dbReference>
<evidence type="ECO:0000259" key="8">
    <source>
        <dbReference type="PROSITE" id="PS51449"/>
    </source>
</evidence>
<dbReference type="PROSITE" id="PS51449">
    <property type="entry name" value="MTTASE_N"/>
    <property type="match status" value="1"/>
</dbReference>
<evidence type="ECO:0000256" key="3">
    <source>
        <dbReference type="ARBA" id="ARBA00022679"/>
    </source>
</evidence>
<feature type="domain" description="MTTase N-terminal" evidence="8">
    <location>
        <begin position="2"/>
        <end position="104"/>
    </location>
</feature>
<dbReference type="InterPro" id="IPR007197">
    <property type="entry name" value="rSAM"/>
</dbReference>
<dbReference type="InterPro" id="IPR020612">
    <property type="entry name" value="Methylthiotransferase_CS"/>
</dbReference>
<feature type="domain" description="Radical SAM core" evidence="9">
    <location>
        <begin position="112"/>
        <end position="340"/>
    </location>
</feature>
<dbReference type="AlphaFoldDB" id="A0A1V6CC41"/>
<evidence type="ECO:0000256" key="7">
    <source>
        <dbReference type="ARBA" id="ARBA00023014"/>
    </source>
</evidence>
<dbReference type="Pfam" id="PF00919">
    <property type="entry name" value="UPF0004"/>
    <property type="match status" value="1"/>
</dbReference>
<dbReference type="InterPro" id="IPR038135">
    <property type="entry name" value="Methylthiotransferase_N_sf"/>
</dbReference>
<dbReference type="EC" id="2.-.-.-" evidence="10"/>
<dbReference type="NCBIfam" id="TIGR00089">
    <property type="entry name" value="MiaB/RimO family radical SAM methylthiotransferase"/>
    <property type="match status" value="1"/>
</dbReference>
<protein>
    <submittedName>
        <fullName evidence="10">Threonylcarbamoyladenosine tRNA methylthiotransferase MtaB</fullName>
        <ecNumber evidence="10">2.-.-.-</ecNumber>
    </submittedName>
</protein>
<dbReference type="PANTHER" id="PTHR11918">
    <property type="entry name" value="RADICAL SAM PROTEINS"/>
    <property type="match status" value="1"/>
</dbReference>
<keyword evidence="7" id="KW-0411">Iron-sulfur</keyword>
<name>A0A1V6CC41_UNCT6</name>
<accession>A0A1V6CC41</accession>
<dbReference type="InterPro" id="IPR058240">
    <property type="entry name" value="rSAM_sf"/>
</dbReference>
<dbReference type="EMBL" id="MWDQ01000040">
    <property type="protein sequence ID" value="OQB74449.1"/>
    <property type="molecule type" value="Genomic_DNA"/>
</dbReference>
<keyword evidence="5" id="KW-0479">Metal-binding</keyword>
<dbReference type="SUPFAM" id="SSF102114">
    <property type="entry name" value="Radical SAM enzymes"/>
    <property type="match status" value="1"/>
</dbReference>
<sequence>MKTIKIFTFGCKVNQYDSQIFRELFLKKGYVIVDSDAYDIAFINTCCVTIKAQNECRRIARKLLREGKRVWISGCWVEKDDFNNDFPGVVVLRRHLLYQQAYRKDIRSISGFHAHNRAFIKVADGCENFCSYCIVPFVRGKIKSRPIYEIVEEIKNLIEKSVCEVVLTGINLGSYGIDIGTSLKDLIKAISEIPGLIRLRLSSIEALYVDDELLEALSLCKCFCPCFHIPLQSGSSSVLAAMNRPYNYQVYKDCIDKIYSIWSNATITTDIMIGFPTETEVDFLQTLSAIEECGFLKVHIFPFSLHKQTSAAKLKNNVSLKEKKLRMLKAIQVSNSVSTKIKSQFIGRTLSVFIEENINGLWFGYSENYIPNLIYSDMDLQGRIVSVIPEKLMDNNKQISLFSKKISILP</sequence>
<dbReference type="PANTHER" id="PTHR11918:SF45">
    <property type="entry name" value="THREONYLCARBAMOYLADENOSINE TRNA METHYLTHIOTRANSFERASE"/>
    <property type="match status" value="1"/>
</dbReference>
<dbReference type="InterPro" id="IPR005839">
    <property type="entry name" value="Methylthiotransferase"/>
</dbReference>
<dbReference type="SFLD" id="SFLDG01082">
    <property type="entry name" value="B12-binding_domain_containing"/>
    <property type="match status" value="1"/>
</dbReference>
<organism evidence="10">
    <name type="scientific">candidate division TA06 bacterium ADurb.Bin131</name>
    <dbReference type="NCBI Taxonomy" id="1852827"/>
    <lineage>
        <taxon>Bacteria</taxon>
        <taxon>Bacteria division TA06</taxon>
    </lineage>
</organism>